<dbReference type="AlphaFoldDB" id="A0A915L9R6"/>
<accession>A0A915L9R6</accession>
<organism evidence="1 2">
    <name type="scientific">Romanomermis culicivorax</name>
    <name type="common">Nematode worm</name>
    <dbReference type="NCBI Taxonomy" id="13658"/>
    <lineage>
        <taxon>Eukaryota</taxon>
        <taxon>Metazoa</taxon>
        <taxon>Ecdysozoa</taxon>
        <taxon>Nematoda</taxon>
        <taxon>Enoplea</taxon>
        <taxon>Dorylaimia</taxon>
        <taxon>Mermithida</taxon>
        <taxon>Mermithoidea</taxon>
        <taxon>Mermithidae</taxon>
        <taxon>Romanomermis</taxon>
    </lineage>
</organism>
<protein>
    <submittedName>
        <fullName evidence="2">Uncharacterized protein</fullName>
    </submittedName>
</protein>
<dbReference type="Proteomes" id="UP000887565">
    <property type="component" value="Unplaced"/>
</dbReference>
<evidence type="ECO:0000313" key="1">
    <source>
        <dbReference type="Proteomes" id="UP000887565"/>
    </source>
</evidence>
<reference evidence="2" key="1">
    <citation type="submission" date="2022-11" db="UniProtKB">
        <authorList>
            <consortium name="WormBaseParasite"/>
        </authorList>
    </citation>
    <scope>IDENTIFICATION</scope>
</reference>
<keyword evidence="1" id="KW-1185">Reference proteome</keyword>
<dbReference type="WBParaSite" id="nRc.2.0.1.t47799-RA">
    <property type="protein sequence ID" value="nRc.2.0.1.t47799-RA"/>
    <property type="gene ID" value="nRc.2.0.1.g47799"/>
</dbReference>
<proteinExistence type="predicted"/>
<sequence length="75" mass="8417">MDIIAEFTGDALTNWPCKQQYIFLKQNMPMISSTSQALLKCSTRMETGNAMTKTPQMQATPATIFPEIDFVVRSP</sequence>
<evidence type="ECO:0000313" key="2">
    <source>
        <dbReference type="WBParaSite" id="nRc.2.0.1.t47799-RA"/>
    </source>
</evidence>
<name>A0A915L9R6_ROMCU</name>